<name>A0AAV5NPI2_9VIBR</name>
<dbReference type="InterPro" id="IPR029056">
    <property type="entry name" value="Ribokinase-like"/>
</dbReference>
<evidence type="ECO:0000259" key="3">
    <source>
        <dbReference type="Pfam" id="PF00294"/>
    </source>
</evidence>
<evidence type="ECO:0000256" key="1">
    <source>
        <dbReference type="ARBA" id="ARBA00022679"/>
    </source>
</evidence>
<sequence>MKTKTTLGGIELSNVLFIGRSTLDVISLVSSFPKPDSKAKAISNFMGAGGSALNAAVTCSWLGANVTLLTSLGRDCAAKEIVEADLKEHKVKYIDICEEEAYQIPVSSIISSADDAARLVVNAAQEECRDVSHNLSVFEQQFDLVLIDQYERHFVEKYQEEIKGLGCPIVLDGGSEKPWSEFFLNLADIPIVSEKFKPLGVESYLNAFNAPDSRRNGFENWAVTLGQKGVRYSSYGKIHELPACDVDAVDTLGAGDIFHGAFCYFYAENHDFQNALEQAKVIAARACTQMGTRSWMK</sequence>
<dbReference type="PRINTS" id="PR00990">
    <property type="entry name" value="RIBOKINASE"/>
</dbReference>
<evidence type="ECO:0000313" key="5">
    <source>
        <dbReference type="Proteomes" id="UP001156690"/>
    </source>
</evidence>
<feature type="domain" description="Carbohydrate kinase PfkB" evidence="3">
    <location>
        <begin position="216"/>
        <end position="294"/>
    </location>
</feature>
<proteinExistence type="predicted"/>
<comment type="caution">
    <text evidence="4">The sequence shown here is derived from an EMBL/GenBank/DDBJ whole genome shotgun (WGS) entry which is preliminary data.</text>
</comment>
<evidence type="ECO:0000313" key="4">
    <source>
        <dbReference type="EMBL" id="GLQ72348.1"/>
    </source>
</evidence>
<dbReference type="InterPro" id="IPR052562">
    <property type="entry name" value="Ketohexokinase-related"/>
</dbReference>
<feature type="domain" description="Carbohydrate kinase PfkB" evidence="3">
    <location>
        <begin position="14"/>
        <end position="93"/>
    </location>
</feature>
<protein>
    <submittedName>
        <fullName evidence="4">Kinase</fullName>
    </submittedName>
</protein>
<accession>A0AAV5NPI2</accession>
<dbReference type="SUPFAM" id="SSF53613">
    <property type="entry name" value="Ribokinase-like"/>
    <property type="match status" value="1"/>
</dbReference>
<dbReference type="PANTHER" id="PTHR42774:SF3">
    <property type="entry name" value="KETOHEXOKINASE"/>
    <property type="match status" value="1"/>
</dbReference>
<dbReference type="InterPro" id="IPR002139">
    <property type="entry name" value="Ribo/fructo_kinase"/>
</dbReference>
<keyword evidence="2 4" id="KW-0418">Kinase</keyword>
<dbReference type="PANTHER" id="PTHR42774">
    <property type="entry name" value="PHOSPHOTRANSFERASE SYSTEM TRANSPORT PROTEIN"/>
    <property type="match status" value="1"/>
</dbReference>
<reference evidence="5" key="1">
    <citation type="journal article" date="2019" name="Int. J. Syst. Evol. Microbiol.">
        <title>The Global Catalogue of Microorganisms (GCM) 10K type strain sequencing project: providing services to taxonomists for standard genome sequencing and annotation.</title>
        <authorList>
            <consortium name="The Broad Institute Genomics Platform"/>
            <consortium name="The Broad Institute Genome Sequencing Center for Infectious Disease"/>
            <person name="Wu L."/>
            <person name="Ma J."/>
        </authorList>
    </citation>
    <scope>NUCLEOTIDE SEQUENCE [LARGE SCALE GENOMIC DNA]</scope>
    <source>
        <strain evidence="5">NBRC 15640</strain>
    </source>
</reference>
<dbReference type="Proteomes" id="UP001156690">
    <property type="component" value="Unassembled WGS sequence"/>
</dbReference>
<evidence type="ECO:0000256" key="2">
    <source>
        <dbReference type="ARBA" id="ARBA00022777"/>
    </source>
</evidence>
<dbReference type="GO" id="GO:0016301">
    <property type="term" value="F:kinase activity"/>
    <property type="evidence" value="ECO:0007669"/>
    <property type="project" value="UniProtKB-KW"/>
</dbReference>
<keyword evidence="5" id="KW-1185">Reference proteome</keyword>
<keyword evidence="1" id="KW-0808">Transferase</keyword>
<gene>
    <name evidence="4" type="ORF">GCM10007932_17080</name>
</gene>
<dbReference type="InterPro" id="IPR011611">
    <property type="entry name" value="PfkB_dom"/>
</dbReference>
<dbReference type="Gene3D" id="3.40.1190.20">
    <property type="match status" value="1"/>
</dbReference>
<organism evidence="4 5">
    <name type="scientific">Vibrio penaeicida</name>
    <dbReference type="NCBI Taxonomy" id="104609"/>
    <lineage>
        <taxon>Bacteria</taxon>
        <taxon>Pseudomonadati</taxon>
        <taxon>Pseudomonadota</taxon>
        <taxon>Gammaproteobacteria</taxon>
        <taxon>Vibrionales</taxon>
        <taxon>Vibrionaceae</taxon>
        <taxon>Vibrio</taxon>
    </lineage>
</organism>
<dbReference type="AlphaFoldDB" id="A0AAV5NPI2"/>
<dbReference type="EMBL" id="BSNX01000013">
    <property type="protein sequence ID" value="GLQ72348.1"/>
    <property type="molecule type" value="Genomic_DNA"/>
</dbReference>
<dbReference type="Pfam" id="PF00294">
    <property type="entry name" value="PfkB"/>
    <property type="match status" value="2"/>
</dbReference>